<feature type="transmembrane region" description="Helical" evidence="1">
    <location>
        <begin position="57"/>
        <end position="80"/>
    </location>
</feature>
<keyword evidence="1" id="KW-0812">Transmembrane</keyword>
<organism evidence="2 3">
    <name type="scientific">Cyanobium gracile UHCC 0281</name>
    <dbReference type="NCBI Taxonomy" id="3110309"/>
    <lineage>
        <taxon>Bacteria</taxon>
        <taxon>Bacillati</taxon>
        <taxon>Cyanobacteriota</taxon>
        <taxon>Cyanophyceae</taxon>
        <taxon>Synechococcales</taxon>
        <taxon>Prochlorococcaceae</taxon>
        <taxon>Cyanobium</taxon>
    </lineage>
</organism>
<evidence type="ECO:0000313" key="2">
    <source>
        <dbReference type="EMBL" id="MEA5443603.1"/>
    </source>
</evidence>
<proteinExistence type="predicted"/>
<accession>A0ABU5SYK5</accession>
<evidence type="ECO:0000313" key="3">
    <source>
        <dbReference type="Proteomes" id="UP001302329"/>
    </source>
</evidence>
<dbReference type="Proteomes" id="UP001302329">
    <property type="component" value="Unassembled WGS sequence"/>
</dbReference>
<keyword evidence="1" id="KW-1133">Transmembrane helix</keyword>
<dbReference type="RefSeq" id="WP_323357586.1">
    <property type="nucleotide sequence ID" value="NZ_JAYGHY010000057.1"/>
</dbReference>
<name>A0ABU5SYK5_9CYAN</name>
<keyword evidence="3" id="KW-1185">Reference proteome</keyword>
<protein>
    <recommendedName>
        <fullName evidence="4">PH domain-containing protein</fullName>
    </recommendedName>
</protein>
<feature type="transmembrane region" description="Helical" evidence="1">
    <location>
        <begin position="235"/>
        <end position="257"/>
    </location>
</feature>
<reference evidence="2 3" key="1">
    <citation type="submission" date="2023-12" db="EMBL/GenBank/DDBJ databases">
        <title>Baltic Sea Cyanobacteria.</title>
        <authorList>
            <person name="Delbaje E."/>
            <person name="Fewer D.P."/>
            <person name="Shishido T.K."/>
        </authorList>
    </citation>
    <scope>NUCLEOTIDE SEQUENCE [LARGE SCALE GENOMIC DNA]</scope>
    <source>
        <strain evidence="2 3">UHCC 0281</strain>
    </source>
</reference>
<keyword evidence="1" id="KW-0472">Membrane</keyword>
<comment type="caution">
    <text evidence="2">The sequence shown here is derived from an EMBL/GenBank/DDBJ whole genome shotgun (WGS) entry which is preliminary data.</text>
</comment>
<feature type="transmembrane region" description="Helical" evidence="1">
    <location>
        <begin position="20"/>
        <end position="45"/>
    </location>
</feature>
<feature type="transmembrane region" description="Helical" evidence="1">
    <location>
        <begin position="208"/>
        <end position="229"/>
    </location>
</feature>
<dbReference type="EMBL" id="JAYGHY010000057">
    <property type="protein sequence ID" value="MEA5443603.1"/>
    <property type="molecule type" value="Genomic_DNA"/>
</dbReference>
<gene>
    <name evidence="2" type="ORF">VB739_13660</name>
</gene>
<evidence type="ECO:0008006" key="4">
    <source>
        <dbReference type="Google" id="ProtNLM"/>
    </source>
</evidence>
<sequence length="397" mass="43929">MSSGIGTTTFRFRPQGPGRFFVAAFLAFWLCGWLVGEIFALWFLWTFLATGQGALPVALFLLVWVSLWSVGGATALQHLLRALWSEDRLTVAADGSLERQVRLGPLRHRRALARGSIRCFQVGDGGPGGALVAVLPDRRLEITRLGSSQQRREAADQLNRLLGLRPQPEDPVQSPAPVVLPAGWQVLTPSFGSPLLVPDPALRRRHRLVMGLVNLVLWGLLALLVRGGLHGPGVWVLGIPLALVALACGWGQVWLAFGRLEWRLEPRVLVWQRRFGHRLRTLGEARALELVELVDSDGDRSYRLQATRPPGKPLLVDQQSRDPASLRQLGAWLAARAHVPFEDQVPTEAERQAQRAAEHERLRQQLAASGRLGRWAAQQLDRVEAAGAVRADQRPDE</sequence>
<evidence type="ECO:0000256" key="1">
    <source>
        <dbReference type="SAM" id="Phobius"/>
    </source>
</evidence>